<keyword evidence="4 6" id="KW-0964">Secreted</keyword>
<dbReference type="InterPro" id="IPR010264">
    <property type="entry name" value="Self-incomp_S1"/>
</dbReference>
<dbReference type="GO" id="GO:0005576">
    <property type="term" value="C:extracellular region"/>
    <property type="evidence" value="ECO:0007669"/>
    <property type="project" value="UniProtKB-SubCell"/>
</dbReference>
<feature type="signal peptide" evidence="6">
    <location>
        <begin position="1"/>
        <end position="27"/>
    </location>
</feature>
<dbReference type="AlphaFoldDB" id="A0AAD4XR60"/>
<protein>
    <recommendedName>
        <fullName evidence="6">S-protein homolog</fullName>
    </recommendedName>
</protein>
<keyword evidence="8" id="KW-1185">Reference proteome</keyword>
<sequence length="150" mass="18262">MGTRRSHVNISLLLLLMFSILVSNASSKWLNWVTVHVQNDIEGHNVALDMHCRSNDDDLGQRTLHQGEEWHWDFRVAFPSTHFWCDFRWYDNPDYRWYNGTFDVYRASLGKHKYKDFCASNCPWSARRDGFYLYRRDRQEWQKRNEWHAE</sequence>
<dbReference type="PANTHER" id="PTHR31232">
    <property type="match status" value="1"/>
</dbReference>
<comment type="similarity">
    <text evidence="2 6">Belongs to the plant self-incompatibility (S1) protein family.</text>
</comment>
<dbReference type="GO" id="GO:0060320">
    <property type="term" value="P:rejection of self pollen"/>
    <property type="evidence" value="ECO:0007669"/>
    <property type="project" value="UniProtKB-KW"/>
</dbReference>
<evidence type="ECO:0000313" key="8">
    <source>
        <dbReference type="Proteomes" id="UP001202328"/>
    </source>
</evidence>
<keyword evidence="3 6" id="KW-0713">Self-incompatibility</keyword>
<reference evidence="7" key="1">
    <citation type="submission" date="2022-04" db="EMBL/GenBank/DDBJ databases">
        <title>A functionally conserved STORR gene fusion in Papaver species that diverged 16.8 million years ago.</title>
        <authorList>
            <person name="Catania T."/>
        </authorList>
    </citation>
    <scope>NUCLEOTIDE SEQUENCE</scope>
    <source>
        <strain evidence="7">S-188037</strain>
    </source>
</reference>
<dbReference type="Proteomes" id="UP001202328">
    <property type="component" value="Unassembled WGS sequence"/>
</dbReference>
<evidence type="ECO:0000256" key="1">
    <source>
        <dbReference type="ARBA" id="ARBA00004613"/>
    </source>
</evidence>
<evidence type="ECO:0000256" key="6">
    <source>
        <dbReference type="RuleBase" id="RU367044"/>
    </source>
</evidence>
<dbReference type="PANTHER" id="PTHR31232:SF155">
    <property type="entry name" value="PLANT SELF-INCOMPATIBILITY PROTEIN S1 FAMILY"/>
    <property type="match status" value="1"/>
</dbReference>
<dbReference type="Pfam" id="PF05938">
    <property type="entry name" value="Self-incomp_S1"/>
    <property type="match status" value="1"/>
</dbReference>
<dbReference type="EMBL" id="JAJJMB010003726">
    <property type="protein sequence ID" value="KAI3945758.1"/>
    <property type="molecule type" value="Genomic_DNA"/>
</dbReference>
<organism evidence="7 8">
    <name type="scientific">Papaver atlanticum</name>
    <dbReference type="NCBI Taxonomy" id="357466"/>
    <lineage>
        <taxon>Eukaryota</taxon>
        <taxon>Viridiplantae</taxon>
        <taxon>Streptophyta</taxon>
        <taxon>Embryophyta</taxon>
        <taxon>Tracheophyta</taxon>
        <taxon>Spermatophyta</taxon>
        <taxon>Magnoliopsida</taxon>
        <taxon>Ranunculales</taxon>
        <taxon>Papaveraceae</taxon>
        <taxon>Papaveroideae</taxon>
        <taxon>Papaver</taxon>
    </lineage>
</organism>
<feature type="chain" id="PRO_5041768294" description="S-protein homolog" evidence="6">
    <location>
        <begin position="28"/>
        <end position="150"/>
    </location>
</feature>
<name>A0AAD4XR60_9MAGN</name>
<evidence type="ECO:0000256" key="4">
    <source>
        <dbReference type="ARBA" id="ARBA00022525"/>
    </source>
</evidence>
<keyword evidence="5 6" id="KW-0732">Signal</keyword>
<proteinExistence type="inferred from homology"/>
<comment type="subcellular location">
    <subcellularLocation>
        <location evidence="1 6">Secreted</location>
    </subcellularLocation>
</comment>
<accession>A0AAD4XR60</accession>
<gene>
    <name evidence="7" type="ORF">MKW98_023032</name>
</gene>
<comment type="caution">
    <text evidence="7">The sequence shown here is derived from an EMBL/GenBank/DDBJ whole genome shotgun (WGS) entry which is preliminary data.</text>
</comment>
<evidence type="ECO:0000256" key="3">
    <source>
        <dbReference type="ARBA" id="ARBA00022471"/>
    </source>
</evidence>
<evidence type="ECO:0000256" key="2">
    <source>
        <dbReference type="ARBA" id="ARBA00005581"/>
    </source>
</evidence>
<evidence type="ECO:0000256" key="5">
    <source>
        <dbReference type="ARBA" id="ARBA00022729"/>
    </source>
</evidence>
<evidence type="ECO:0000313" key="7">
    <source>
        <dbReference type="EMBL" id="KAI3945758.1"/>
    </source>
</evidence>